<dbReference type="InterPro" id="IPR053178">
    <property type="entry name" value="Osmoadaptation_assoc"/>
</dbReference>
<evidence type="ECO:0000313" key="2">
    <source>
        <dbReference type="EMBL" id="CAH0045495.1"/>
    </source>
</evidence>
<comment type="caution">
    <text evidence="2">The sequence shown here is derived from an EMBL/GenBank/DDBJ whole genome shotgun (WGS) entry which is preliminary data.</text>
</comment>
<keyword evidence="3" id="KW-1185">Reference proteome</keyword>
<evidence type="ECO:0000313" key="3">
    <source>
        <dbReference type="Proteomes" id="UP000775872"/>
    </source>
</evidence>
<reference evidence="2 3" key="2">
    <citation type="submission" date="2021-10" db="EMBL/GenBank/DDBJ databases">
        <authorList>
            <person name="Piombo E."/>
        </authorList>
    </citation>
    <scope>NUCLEOTIDE SEQUENCE [LARGE SCALE GENOMIC DNA]</scope>
</reference>
<sequence length="492" mass="54470">MPGVPKSCAVCQARKPPRSVIEGFPRALNASNTNGTALETSSREKRLRSPPNLLDASAWVQRSPVQELISFPSPTGRPSRCRMWPEENHSGSSRSPRLSIWSPALQISPVALELVDCLSSTSPGLSLHEIGGFITLVPARLGVSDALDTAVRCLCAAYTTFASPRPSSHSLHYNRALSSLRKSLCDPAEALSAETLCASICLSWYETMVDRRNSAWLAHSIASADLIQLRGPDVHMTGFDRALLLAHHGLISSHALMQRKPSFMCEPAWIAVVDPTASVDGHGSHAQLIVEHFQHLDGLSLVRNRISEVVSAGDYDQSNLPQLTETLKGLRLALRDHLPIPQDHFEWLRSGQPLHIETPHPVLLCKDALAYVSINIEVLNLVDKLRWAADRNLCLAETISNVICIFNSGEREGHDEGICDEATFQALQESLNAEIEALFSLASHVYQKAIFVSPLSCRRLASIYQALYRSLQTRGEWLHPIWHRMMEMFVNR</sequence>
<dbReference type="OrthoDB" id="3525185at2759"/>
<feature type="compositionally biased region" description="Polar residues" evidence="1">
    <location>
        <begin position="29"/>
        <end position="40"/>
    </location>
</feature>
<name>A0A9N9YYL5_9HYPO</name>
<gene>
    <name evidence="2" type="ORF">CSOL1703_00011246</name>
</gene>
<dbReference type="PANTHER" id="PTHR38111:SF6">
    <property type="entry name" value="FINGER DOMAIN PROTEIN, PUTATIVE (AFU_ORTHOLOGUE AFUA_8G01940)-RELATED"/>
    <property type="match status" value="1"/>
</dbReference>
<feature type="region of interest" description="Disordered" evidence="1">
    <location>
        <begin position="28"/>
        <end position="49"/>
    </location>
</feature>
<dbReference type="EMBL" id="CABFOC020000011">
    <property type="protein sequence ID" value="CAH0045495.1"/>
    <property type="molecule type" value="Genomic_DNA"/>
</dbReference>
<evidence type="ECO:0000256" key="1">
    <source>
        <dbReference type="SAM" id="MobiDB-lite"/>
    </source>
</evidence>
<reference evidence="3" key="1">
    <citation type="submission" date="2019-06" db="EMBL/GenBank/DDBJ databases">
        <authorList>
            <person name="Broberg M."/>
        </authorList>
    </citation>
    <scope>NUCLEOTIDE SEQUENCE [LARGE SCALE GENOMIC DNA]</scope>
</reference>
<feature type="region of interest" description="Disordered" evidence="1">
    <location>
        <begin position="73"/>
        <end position="95"/>
    </location>
</feature>
<dbReference type="PANTHER" id="PTHR38111">
    <property type="entry name" value="ZN(2)-C6 FUNGAL-TYPE DOMAIN-CONTAINING PROTEIN-RELATED"/>
    <property type="match status" value="1"/>
</dbReference>
<dbReference type="Proteomes" id="UP000775872">
    <property type="component" value="Unassembled WGS sequence"/>
</dbReference>
<accession>A0A9N9YYL5</accession>
<dbReference type="AlphaFoldDB" id="A0A9N9YYL5"/>
<organism evidence="2 3">
    <name type="scientific">Clonostachys solani</name>
    <dbReference type="NCBI Taxonomy" id="160281"/>
    <lineage>
        <taxon>Eukaryota</taxon>
        <taxon>Fungi</taxon>
        <taxon>Dikarya</taxon>
        <taxon>Ascomycota</taxon>
        <taxon>Pezizomycotina</taxon>
        <taxon>Sordariomycetes</taxon>
        <taxon>Hypocreomycetidae</taxon>
        <taxon>Hypocreales</taxon>
        <taxon>Bionectriaceae</taxon>
        <taxon>Clonostachys</taxon>
    </lineage>
</organism>
<protein>
    <submittedName>
        <fullName evidence="2">Uncharacterized protein</fullName>
    </submittedName>
</protein>
<proteinExistence type="predicted"/>